<keyword evidence="7" id="KW-0472">Membrane</keyword>
<keyword evidence="6 7" id="KW-0539">Nucleus</keyword>
<evidence type="ECO:0000313" key="9">
    <source>
        <dbReference type="EMBL" id="EGD73889.1"/>
    </source>
</evidence>
<accession>F2UBM3</accession>
<dbReference type="RefSeq" id="XP_004993452.1">
    <property type="nucleotide sequence ID" value="XM_004993395.1"/>
</dbReference>
<comment type="similarity">
    <text evidence="7">Belongs to the nucleoporin Nup84/Nup107 family.</text>
</comment>
<evidence type="ECO:0000256" key="2">
    <source>
        <dbReference type="ARBA" id="ARBA00022816"/>
    </source>
</evidence>
<feature type="region of interest" description="Disordered" evidence="8">
    <location>
        <begin position="83"/>
        <end position="102"/>
    </location>
</feature>
<reference evidence="9" key="1">
    <citation type="submission" date="2009-08" db="EMBL/GenBank/DDBJ databases">
        <title>Annotation of Salpingoeca rosetta.</title>
        <authorList>
            <consortium name="The Broad Institute Genome Sequencing Platform"/>
            <person name="Russ C."/>
            <person name="Cuomo C."/>
            <person name="Burger G."/>
            <person name="Gray M.W."/>
            <person name="Holland P.W.H."/>
            <person name="King N."/>
            <person name="Lang F.B.F."/>
            <person name="Roger A.J."/>
            <person name="Ruiz-Trillo I."/>
            <person name="Young S.K."/>
            <person name="Zeng Q."/>
            <person name="Gargeya S."/>
            <person name="Alvarado L."/>
            <person name="Berlin A."/>
            <person name="Chapman S.B."/>
            <person name="Chen Z."/>
            <person name="Freedman E."/>
            <person name="Gellesch M."/>
            <person name="Goldberg J."/>
            <person name="Griggs A."/>
            <person name="Gujja S."/>
            <person name="Heilman E."/>
            <person name="Heiman D."/>
            <person name="Howarth C."/>
            <person name="Mehta T."/>
            <person name="Neiman D."/>
            <person name="Pearson M."/>
            <person name="Roberts A."/>
            <person name="Saif S."/>
            <person name="Shea T."/>
            <person name="Shenoy N."/>
            <person name="Sisk P."/>
            <person name="Stolte C."/>
            <person name="Sykes S."/>
            <person name="White J."/>
            <person name="Yandava C."/>
            <person name="Haas B."/>
            <person name="Nusbaum C."/>
            <person name="Birren B."/>
        </authorList>
    </citation>
    <scope>NUCLEOTIDE SEQUENCE [LARGE SCALE GENOMIC DNA]</scope>
    <source>
        <strain evidence="9">ATCC 50818</strain>
    </source>
</reference>
<dbReference type="InParanoid" id="F2UBM3"/>
<dbReference type="Pfam" id="PF04121">
    <property type="entry name" value="Nup84_Nup100"/>
    <property type="match status" value="1"/>
</dbReference>
<evidence type="ECO:0000256" key="6">
    <source>
        <dbReference type="ARBA" id="ARBA00023242"/>
    </source>
</evidence>
<evidence type="ECO:0000256" key="8">
    <source>
        <dbReference type="SAM" id="MobiDB-lite"/>
    </source>
</evidence>
<dbReference type="FunCoup" id="F2UBM3">
    <property type="interactions" value="1593"/>
</dbReference>
<comment type="subunit">
    <text evidence="7">Part of the nuclear pore complex (NPC).</text>
</comment>
<dbReference type="Gene3D" id="1.20.190.50">
    <property type="match status" value="1"/>
</dbReference>
<feature type="compositionally biased region" description="Low complexity" evidence="8">
    <location>
        <begin position="210"/>
        <end position="221"/>
    </location>
</feature>
<feature type="region of interest" description="Disordered" evidence="8">
    <location>
        <begin position="194"/>
        <end position="221"/>
    </location>
</feature>
<evidence type="ECO:0000256" key="7">
    <source>
        <dbReference type="RuleBase" id="RU365072"/>
    </source>
</evidence>
<evidence type="ECO:0000256" key="5">
    <source>
        <dbReference type="ARBA" id="ARBA00023132"/>
    </source>
</evidence>
<dbReference type="GO" id="GO:0006606">
    <property type="term" value="P:protein import into nucleus"/>
    <property type="evidence" value="ECO:0007669"/>
    <property type="project" value="TreeGrafter"/>
</dbReference>
<evidence type="ECO:0000256" key="3">
    <source>
        <dbReference type="ARBA" id="ARBA00022927"/>
    </source>
</evidence>
<dbReference type="GeneID" id="16074029"/>
<dbReference type="STRING" id="946362.F2UBM3"/>
<dbReference type="GO" id="GO:0031080">
    <property type="term" value="C:nuclear pore outer ring"/>
    <property type="evidence" value="ECO:0007669"/>
    <property type="project" value="TreeGrafter"/>
</dbReference>
<dbReference type="AlphaFoldDB" id="F2UBM3"/>
<evidence type="ECO:0000313" key="10">
    <source>
        <dbReference type="Proteomes" id="UP000007799"/>
    </source>
</evidence>
<dbReference type="GO" id="GO:0031965">
    <property type="term" value="C:nuclear membrane"/>
    <property type="evidence" value="ECO:0007669"/>
    <property type="project" value="UniProtKB-SubCell"/>
</dbReference>
<dbReference type="GO" id="GO:0000973">
    <property type="term" value="P:post-transcriptional tethering of RNA polymerase II gene DNA at nuclear periphery"/>
    <property type="evidence" value="ECO:0007669"/>
    <property type="project" value="TreeGrafter"/>
</dbReference>
<sequence length="989" mass="109798">MADDSEFSFQLPSMPSPVAQRPRYRTEHFAGDDTQTSINASTASAHVASTPAFMRSSTAGDRTLSDISAIQADTTFASPRQWYARPSTAASQATPRPHERSRLEDRVQHAVSQLSLITDGTDLDATIHVDSPFETKRPKTSAIGAMDDRSRLTVSRYGDLTTLDEPTIAGRHESVEEQFMHGFLSSQAGSNGLGPLPILASRHHQHQQQHQRQFQQQQQRYQQGLQRPGSIPSLCVHFADIFKQSLAELSDDMTLAGKPKFEELINSIKRQKESRATWLLLNDVMQLHASKDSRPSPSTPTAALAKSEKEKVERYFPLKDFDLTVYRAVVSWLEQVAAEDFEDYIGEVLYETDDVAWRHTLAAILAADANTPDLVKALDPDAVSRTGGRLDATDASEEAVFLKRIFTLIRCGRLDMAIKLCQSCNQPWRAATLMAFQPTAAAKTAGALQTKQDVQRGNLLERACLSLIENRSTDKHERGVYASLMGKATPLLELSASWQDALWALLRTRVLERERSAAEELAAGGGGANDTGPQLGPEDVEAIVETLEDHSNDQIRNGARTIHASVQKAIILGRPWSCLTAINGQIDTFLRECRAAEETQHYIAPLDETKPRLNKSEEAAKVAPYLCHFAHLALVLRELGRTGLGEDADASAHETEIDDIIEAYVFDLIDKHMHSCVAVYTSQISDEERQIAIYSFYLAGITDGRLKSHCLEEARKAGLPMAEITRAVVGRVREHDKQAEEESPSAGTVSAADMAVINALEWLLQDPQQKLHALQETNAVLRGFLLKDKLAAARELLYKHVIPSNLAAFSDAALASDVVLRSAINEHVSLRAYVDADDAFEVWRHHTYEMRPTPPATPGQMSTGTSLRVLQSEQEQRVFKNKQDIWEHRRHKYTQTAVSKLMNVIRMDAWMLDEEGSADASEESSGARQAAMAALRRKCLPQSCLRIMDIFYDVEEADKPQLVSFLTKVRRASLRLLERGDDLLGVADA</sequence>
<dbReference type="GO" id="GO:0006406">
    <property type="term" value="P:mRNA export from nucleus"/>
    <property type="evidence" value="ECO:0007669"/>
    <property type="project" value="TreeGrafter"/>
</dbReference>
<dbReference type="InterPro" id="IPR007252">
    <property type="entry name" value="Nup84/Nup107"/>
</dbReference>
<dbReference type="EMBL" id="GL832967">
    <property type="protein sequence ID" value="EGD73889.1"/>
    <property type="molecule type" value="Genomic_DNA"/>
</dbReference>
<comment type="function">
    <text evidence="7">Functions as a component of the nuclear pore complex (NPC).</text>
</comment>
<dbReference type="OMA" id="FPHIIRF"/>
<keyword evidence="1 7" id="KW-0813">Transport</keyword>
<keyword evidence="2" id="KW-0509">mRNA transport</keyword>
<keyword evidence="3" id="KW-0653">Protein transport</keyword>
<protein>
    <recommendedName>
        <fullName evidence="7">Nuclear pore complex protein</fullName>
    </recommendedName>
</protein>
<keyword evidence="10" id="KW-1185">Reference proteome</keyword>
<evidence type="ECO:0000256" key="1">
    <source>
        <dbReference type="ARBA" id="ARBA00022448"/>
    </source>
</evidence>
<organism evidence="10">
    <name type="scientific">Salpingoeca rosetta (strain ATCC 50818 / BSB-021)</name>
    <dbReference type="NCBI Taxonomy" id="946362"/>
    <lineage>
        <taxon>Eukaryota</taxon>
        <taxon>Choanoflagellata</taxon>
        <taxon>Craspedida</taxon>
        <taxon>Salpingoecidae</taxon>
        <taxon>Salpingoeca</taxon>
    </lineage>
</organism>
<name>F2UBM3_SALR5</name>
<dbReference type="PANTHER" id="PTHR13003:SF2">
    <property type="entry name" value="NUCLEAR PORE COMPLEX PROTEIN NUP107"/>
    <property type="match status" value="1"/>
</dbReference>
<keyword evidence="5 7" id="KW-0906">Nuclear pore complex</keyword>
<dbReference type="PANTHER" id="PTHR13003">
    <property type="entry name" value="NUP107-RELATED"/>
    <property type="match status" value="1"/>
</dbReference>
<dbReference type="OrthoDB" id="3098at2759"/>
<dbReference type="GO" id="GO:0017056">
    <property type="term" value="F:structural constituent of nuclear pore"/>
    <property type="evidence" value="ECO:0007669"/>
    <property type="project" value="UniProtKB-UniRule"/>
</dbReference>
<proteinExistence type="inferred from homology"/>
<dbReference type="Gene3D" id="1.10.3450.20">
    <property type="match status" value="1"/>
</dbReference>
<keyword evidence="4 7" id="KW-0811">Translocation</keyword>
<gene>
    <name evidence="9" type="ORF">PTSG_05584</name>
</gene>
<dbReference type="Proteomes" id="UP000007799">
    <property type="component" value="Unassembled WGS sequence"/>
</dbReference>
<evidence type="ECO:0000256" key="4">
    <source>
        <dbReference type="ARBA" id="ARBA00023010"/>
    </source>
</evidence>
<comment type="subcellular location">
    <subcellularLocation>
        <location evidence="7">Nucleus</location>
        <location evidence="7">Nuclear pore complex</location>
    </subcellularLocation>
    <subcellularLocation>
        <location evidence="7">Nucleus membrane</location>
    </subcellularLocation>
</comment>
<dbReference type="eggNOG" id="KOG1964">
    <property type="taxonomic scope" value="Eukaryota"/>
</dbReference>
<dbReference type="KEGG" id="sre:PTSG_05584"/>
<feature type="region of interest" description="Disordered" evidence="8">
    <location>
        <begin position="1"/>
        <end position="22"/>
    </location>
</feature>